<keyword evidence="4" id="KW-1185">Reference proteome</keyword>
<dbReference type="EMBL" id="UGJJ01000003">
    <property type="protein sequence ID" value="STR03411.1"/>
    <property type="molecule type" value="Genomic_DNA"/>
</dbReference>
<organism evidence="3 4">
    <name type="scientific">Kingella potus</name>
    <dbReference type="NCBI Taxonomy" id="265175"/>
    <lineage>
        <taxon>Bacteria</taxon>
        <taxon>Pseudomonadati</taxon>
        <taxon>Pseudomonadota</taxon>
        <taxon>Betaproteobacteria</taxon>
        <taxon>Neisseriales</taxon>
        <taxon>Neisseriaceae</taxon>
        <taxon>Kingella</taxon>
    </lineage>
</organism>
<keyword evidence="1" id="KW-0812">Transmembrane</keyword>
<evidence type="ECO:0000256" key="1">
    <source>
        <dbReference type="SAM" id="Phobius"/>
    </source>
</evidence>
<feature type="transmembrane region" description="Helical" evidence="1">
    <location>
        <begin position="32"/>
        <end position="53"/>
    </location>
</feature>
<evidence type="ECO:0000313" key="3">
    <source>
        <dbReference type="EMBL" id="STR03411.1"/>
    </source>
</evidence>
<reference evidence="3 4" key="1">
    <citation type="submission" date="2018-06" db="EMBL/GenBank/DDBJ databases">
        <authorList>
            <consortium name="Pathogen Informatics"/>
            <person name="Doyle S."/>
        </authorList>
    </citation>
    <scope>NUCLEOTIDE SEQUENCE [LARGE SCALE GENOMIC DNA]</scope>
    <source>
        <strain evidence="3 4">NCTC13336</strain>
    </source>
</reference>
<dbReference type="Pfam" id="PF16980">
    <property type="entry name" value="CitMHS_2"/>
    <property type="match status" value="1"/>
</dbReference>
<protein>
    <submittedName>
        <fullName evidence="3">Uncharacterized protein</fullName>
    </submittedName>
</protein>
<feature type="chain" id="PRO_5016920172" evidence="2">
    <location>
        <begin position="23"/>
        <end position="217"/>
    </location>
</feature>
<feature type="transmembrane region" description="Helical" evidence="1">
    <location>
        <begin position="65"/>
        <end position="86"/>
    </location>
</feature>
<keyword evidence="2" id="KW-0732">Signal</keyword>
<accession>A0A377R4J6</accession>
<evidence type="ECO:0000313" key="4">
    <source>
        <dbReference type="Proteomes" id="UP000254293"/>
    </source>
</evidence>
<evidence type="ECO:0000256" key="2">
    <source>
        <dbReference type="SAM" id="SignalP"/>
    </source>
</evidence>
<dbReference type="InterPro" id="IPR031566">
    <property type="entry name" value="CitMHS_2"/>
</dbReference>
<dbReference type="Proteomes" id="UP000254293">
    <property type="component" value="Unassembled WGS sequence"/>
</dbReference>
<keyword evidence="1" id="KW-0472">Membrane</keyword>
<dbReference type="AlphaFoldDB" id="A0A377R4J6"/>
<name>A0A377R4J6_9NEIS</name>
<gene>
    <name evidence="3" type="ORF">NCTC13336_02338</name>
</gene>
<keyword evidence="1" id="KW-1133">Transmembrane helix</keyword>
<proteinExistence type="predicted"/>
<feature type="signal peptide" evidence="2">
    <location>
        <begin position="1"/>
        <end position="22"/>
    </location>
</feature>
<sequence>MHLKMHQLLFPALLCTPAAAFAATPDGSQLSLIWGLPFVLILLSIATGPLFFAHTWHHHFGKITALWTLLFLIPFTLVYGVGAGWVPSSMPLWRNTFPSFYCCWLYTPYPAAFWYGATCTVRLKPTRPFWPSVRFGLGNGYDRRGHAHDPAASESQRQPQTPRPQRHLLYFPRCQHRRRTYPAGRPAPLPRLPQRRGLRLDGCSICFRPSSSARPSC</sequence>
<feature type="transmembrane region" description="Helical" evidence="1">
    <location>
        <begin position="98"/>
        <end position="117"/>
    </location>
</feature>